<dbReference type="RefSeq" id="WP_253670460.1">
    <property type="nucleotide sequence ID" value="NZ_JAMTCP010000018.1"/>
</dbReference>
<dbReference type="PROSITE" id="PS50943">
    <property type="entry name" value="HTH_CROC1"/>
    <property type="match status" value="1"/>
</dbReference>
<protein>
    <submittedName>
        <fullName evidence="2">Helix-turn-helix domain-containing protein</fullName>
    </submittedName>
</protein>
<accession>A0ABT1HVM2</accession>
<organism evidence="2 3">
    <name type="scientific">Streptoalloteichus tenebrarius (strain ATCC 17920 / DSM 40477 / JCM 4838 / CBS 697.72 / NBRC 16177 / NCIMB 11028 / NRRL B-12390 / A12253. 1 / ISP 5477)</name>
    <name type="common">Streptomyces tenebrarius</name>
    <dbReference type="NCBI Taxonomy" id="1933"/>
    <lineage>
        <taxon>Bacteria</taxon>
        <taxon>Bacillati</taxon>
        <taxon>Actinomycetota</taxon>
        <taxon>Actinomycetes</taxon>
        <taxon>Pseudonocardiales</taxon>
        <taxon>Pseudonocardiaceae</taxon>
        <taxon>Streptoalloteichus</taxon>
    </lineage>
</organism>
<feature type="domain" description="HTH cro/C1-type" evidence="1">
    <location>
        <begin position="21"/>
        <end position="76"/>
    </location>
</feature>
<comment type="caution">
    <text evidence="2">The sequence shown here is derived from an EMBL/GenBank/DDBJ whole genome shotgun (WGS) entry which is preliminary data.</text>
</comment>
<name>A0ABT1HVM2_STRSD</name>
<dbReference type="Pfam" id="PF13560">
    <property type="entry name" value="HTH_31"/>
    <property type="match status" value="1"/>
</dbReference>
<dbReference type="InterPro" id="IPR043917">
    <property type="entry name" value="DUF5753"/>
</dbReference>
<keyword evidence="3" id="KW-1185">Reference proteome</keyword>
<dbReference type="SMART" id="SM00530">
    <property type="entry name" value="HTH_XRE"/>
    <property type="match status" value="1"/>
</dbReference>
<reference evidence="2 3" key="1">
    <citation type="submission" date="2022-06" db="EMBL/GenBank/DDBJ databases">
        <title>Genomic Encyclopedia of Archaeal and Bacterial Type Strains, Phase II (KMG-II): from individual species to whole genera.</title>
        <authorList>
            <person name="Goeker M."/>
        </authorList>
    </citation>
    <scope>NUCLEOTIDE SEQUENCE [LARGE SCALE GENOMIC DNA]</scope>
    <source>
        <strain evidence="2 3">DSM 40477</strain>
    </source>
</reference>
<dbReference type="SUPFAM" id="SSF47413">
    <property type="entry name" value="lambda repressor-like DNA-binding domains"/>
    <property type="match status" value="1"/>
</dbReference>
<evidence type="ECO:0000259" key="1">
    <source>
        <dbReference type="PROSITE" id="PS50943"/>
    </source>
</evidence>
<dbReference type="EMBL" id="JAMTCP010000018">
    <property type="protein sequence ID" value="MCP2259571.1"/>
    <property type="molecule type" value="Genomic_DNA"/>
</dbReference>
<dbReference type="Pfam" id="PF19054">
    <property type="entry name" value="DUF5753"/>
    <property type="match status" value="1"/>
</dbReference>
<gene>
    <name evidence="2" type="ORF">LX15_003276</name>
</gene>
<dbReference type="CDD" id="cd00093">
    <property type="entry name" value="HTH_XRE"/>
    <property type="match status" value="1"/>
</dbReference>
<evidence type="ECO:0000313" key="3">
    <source>
        <dbReference type="Proteomes" id="UP001205311"/>
    </source>
</evidence>
<sequence length="296" mass="32255">MTGAARDHAATVRARWLGAELRRLREAAGYGSQVEVASLVGMSLAKLSRLEGGKRRIKVEDAAALLALYRVTGPARENLLRLCREGAERGWWLRASAHEERVAVHTRFESWATAITEYQPLAIPVLLQTPEYLRATLESSGLAPSEVERGIRLGVARRGSLNRDFPPRYTALVGETALRCAAAAREVVADQFLHLTLMAHRPCVTLRVVPNSAAQAACGGAFALMDFAAAPALVALESATSFLYLEESHEVRTYRGLARSLLRHALSHDDSVRFVAELADGVDHVKTTPRASITTP</sequence>
<proteinExistence type="predicted"/>
<dbReference type="InterPro" id="IPR010982">
    <property type="entry name" value="Lambda_DNA-bd_dom_sf"/>
</dbReference>
<dbReference type="Proteomes" id="UP001205311">
    <property type="component" value="Unassembled WGS sequence"/>
</dbReference>
<evidence type="ECO:0000313" key="2">
    <source>
        <dbReference type="EMBL" id="MCP2259571.1"/>
    </source>
</evidence>
<dbReference type="InterPro" id="IPR001387">
    <property type="entry name" value="Cro/C1-type_HTH"/>
</dbReference>
<dbReference type="Gene3D" id="1.10.260.40">
    <property type="entry name" value="lambda repressor-like DNA-binding domains"/>
    <property type="match status" value="1"/>
</dbReference>